<comment type="similarity">
    <text evidence="2 8">Belongs to the diaminopimelate epimerase family.</text>
</comment>
<comment type="function">
    <text evidence="8">Catalyzes the stereoinversion of LL-2,6-diaminopimelate (L,L-DAP) to meso-diaminopimelate (meso-DAP), a precursor of L-lysine and an essential component of the bacterial peptidoglycan.</text>
</comment>
<dbReference type="RefSeq" id="WP_186888482.1">
    <property type="nucleotide sequence ID" value="NZ_JACONZ010000004.1"/>
</dbReference>
<comment type="caution">
    <text evidence="8">Lacks conserved residue(s) required for the propagation of feature annotation.</text>
</comment>
<keyword evidence="5 8" id="KW-0457">Lysine biosynthesis</keyword>
<keyword evidence="11" id="KW-1185">Reference proteome</keyword>
<reference evidence="10" key="1">
    <citation type="submission" date="2020-08" db="EMBL/GenBank/DDBJ databases">
        <title>Genome public.</title>
        <authorList>
            <person name="Liu C."/>
            <person name="Sun Q."/>
        </authorList>
    </citation>
    <scope>NUCLEOTIDE SEQUENCE</scope>
    <source>
        <strain evidence="10">BX8</strain>
    </source>
</reference>
<feature type="site" description="Could be important to modulate the pK values of the two catalytic cysteine residues" evidence="8">
    <location>
        <position position="164"/>
    </location>
</feature>
<dbReference type="NCBIfam" id="TIGR00652">
    <property type="entry name" value="DapF"/>
    <property type="match status" value="1"/>
</dbReference>
<feature type="binding site" evidence="8">
    <location>
        <position position="195"/>
    </location>
    <ligand>
        <name>substrate</name>
    </ligand>
</feature>
<comment type="subunit">
    <text evidence="8">Homodimer.</text>
</comment>
<evidence type="ECO:0000256" key="8">
    <source>
        <dbReference type="HAMAP-Rule" id="MF_00197"/>
    </source>
</evidence>
<dbReference type="PANTHER" id="PTHR31689:SF0">
    <property type="entry name" value="DIAMINOPIMELATE EPIMERASE"/>
    <property type="match status" value="1"/>
</dbReference>
<keyword evidence="6 8" id="KW-0413">Isomerase</keyword>
<keyword evidence="8" id="KW-0963">Cytoplasm</keyword>
<dbReference type="GO" id="GO:0005829">
    <property type="term" value="C:cytosol"/>
    <property type="evidence" value="ECO:0007669"/>
    <property type="project" value="TreeGrafter"/>
</dbReference>
<dbReference type="PANTHER" id="PTHR31689">
    <property type="entry name" value="DIAMINOPIMELATE EPIMERASE, CHLOROPLASTIC"/>
    <property type="match status" value="1"/>
</dbReference>
<organism evidence="10 11">
    <name type="scientific">Anaerofilum hominis</name>
    <dbReference type="NCBI Taxonomy" id="2763016"/>
    <lineage>
        <taxon>Bacteria</taxon>
        <taxon>Bacillati</taxon>
        <taxon>Bacillota</taxon>
        <taxon>Clostridia</taxon>
        <taxon>Eubacteriales</taxon>
        <taxon>Oscillospiraceae</taxon>
        <taxon>Anaerofilum</taxon>
    </lineage>
</organism>
<dbReference type="EMBL" id="JACONZ010000004">
    <property type="protein sequence ID" value="MBC5582135.1"/>
    <property type="molecule type" value="Genomic_DNA"/>
</dbReference>
<evidence type="ECO:0000256" key="9">
    <source>
        <dbReference type="PROSITE-ProRule" id="PRU10125"/>
    </source>
</evidence>
<dbReference type="EC" id="5.1.1.7" evidence="3 8"/>
<evidence type="ECO:0000313" key="11">
    <source>
        <dbReference type="Proteomes" id="UP000659630"/>
    </source>
</evidence>
<feature type="site" description="Could be important to modulate the pK values of the two catalytic cysteine residues" evidence="8">
    <location>
        <position position="213"/>
    </location>
</feature>
<dbReference type="GO" id="GO:0009089">
    <property type="term" value="P:lysine biosynthetic process via diaminopimelate"/>
    <property type="evidence" value="ECO:0007669"/>
    <property type="project" value="UniProtKB-UniRule"/>
</dbReference>
<feature type="binding site" evidence="8">
    <location>
        <position position="12"/>
    </location>
    <ligand>
        <name>substrate</name>
    </ligand>
</feature>
<evidence type="ECO:0000256" key="5">
    <source>
        <dbReference type="ARBA" id="ARBA00023154"/>
    </source>
</evidence>
<dbReference type="HAMAP" id="MF_00197">
    <property type="entry name" value="DAP_epimerase"/>
    <property type="match status" value="1"/>
</dbReference>
<sequence length="288" mass="30518">MLEFTKMQGAGNDFIVFDGMARTLPEYGLLARAVCSRRFGIGADGILVARASDDADLAMVYYNADGSRAAMCGNGMRCFAKFARENGLTAKNVFTVETPDGVKKVRTAVSGEGVVTRVTVDMGRPVFLPYELPVLLPGERIADRPLEAAGRRLRVTCVRVGVPHTVIFVPALSRAEVETVGPAVERHPAFPSGTNVDFVEVTGRDRLKIATWERGAGHTLACGTGCCAAAVAARTGGRVIGDRVRLDTEGGPLQVGFLPDGSVRLTGGAETICTGVLSPGLLCRRPRP</sequence>
<evidence type="ECO:0000313" key="10">
    <source>
        <dbReference type="EMBL" id="MBC5582135.1"/>
    </source>
</evidence>
<comment type="pathway">
    <text evidence="1 8">Amino-acid biosynthesis; L-lysine biosynthesis via DAP pathway; DL-2,6-diaminopimelate from LL-2,6-diaminopimelate: step 1/1.</text>
</comment>
<evidence type="ECO:0000256" key="4">
    <source>
        <dbReference type="ARBA" id="ARBA00022605"/>
    </source>
</evidence>
<dbReference type="InterPro" id="IPR001653">
    <property type="entry name" value="DAP_epimerase_DapF"/>
</dbReference>
<comment type="caution">
    <text evidence="10">The sequence shown here is derived from an EMBL/GenBank/DDBJ whole genome shotgun (WGS) entry which is preliminary data.</text>
</comment>
<evidence type="ECO:0000256" key="2">
    <source>
        <dbReference type="ARBA" id="ARBA00010219"/>
    </source>
</evidence>
<protein>
    <recommendedName>
        <fullName evidence="3 8">Diaminopimelate epimerase</fullName>
        <shortName evidence="8">DAP epimerase</shortName>
        <ecNumber evidence="3 8">5.1.1.7</ecNumber>
    </recommendedName>
    <alternativeName>
        <fullName evidence="8">PLP-independent amino acid racemase</fullName>
    </alternativeName>
</protein>
<proteinExistence type="inferred from homology"/>
<evidence type="ECO:0000256" key="3">
    <source>
        <dbReference type="ARBA" id="ARBA00013080"/>
    </source>
</evidence>
<feature type="binding site" evidence="8">
    <location>
        <begin position="73"/>
        <end position="74"/>
    </location>
    <ligand>
        <name>substrate</name>
    </ligand>
</feature>
<dbReference type="PROSITE" id="PS01326">
    <property type="entry name" value="DAP_EPIMERASE"/>
    <property type="match status" value="1"/>
</dbReference>
<comment type="subcellular location">
    <subcellularLocation>
        <location evidence="8">Cytoplasm</location>
    </subcellularLocation>
</comment>
<dbReference type="Gene3D" id="3.10.310.10">
    <property type="entry name" value="Diaminopimelate Epimerase, Chain A, domain 1"/>
    <property type="match status" value="2"/>
</dbReference>
<feature type="active site" description="Proton acceptor" evidence="8">
    <location>
        <position position="222"/>
    </location>
</feature>
<dbReference type="GO" id="GO:0008837">
    <property type="term" value="F:diaminopimelate epimerase activity"/>
    <property type="evidence" value="ECO:0007669"/>
    <property type="project" value="UniProtKB-UniRule"/>
</dbReference>
<accession>A0A923IEY7</accession>
<dbReference type="AlphaFoldDB" id="A0A923IEY7"/>
<dbReference type="InterPro" id="IPR018510">
    <property type="entry name" value="DAP_epimerase_AS"/>
</dbReference>
<feature type="active site" evidence="9">
    <location>
        <position position="72"/>
    </location>
</feature>
<feature type="binding site" evidence="8">
    <location>
        <begin position="213"/>
        <end position="214"/>
    </location>
    <ligand>
        <name>substrate</name>
    </ligand>
</feature>
<feature type="binding site" evidence="8">
    <location>
        <position position="63"/>
    </location>
    <ligand>
        <name>substrate</name>
    </ligand>
</feature>
<dbReference type="SUPFAM" id="SSF54506">
    <property type="entry name" value="Diaminopimelate epimerase-like"/>
    <property type="match status" value="2"/>
</dbReference>
<evidence type="ECO:0000256" key="1">
    <source>
        <dbReference type="ARBA" id="ARBA00005196"/>
    </source>
</evidence>
<dbReference type="Proteomes" id="UP000659630">
    <property type="component" value="Unassembled WGS sequence"/>
</dbReference>
<gene>
    <name evidence="8" type="primary">dapF</name>
    <name evidence="10" type="ORF">H8S23_11515</name>
</gene>
<comment type="catalytic activity">
    <reaction evidence="7 8">
        <text>(2S,6S)-2,6-diaminopimelate = meso-2,6-diaminopimelate</text>
        <dbReference type="Rhea" id="RHEA:15393"/>
        <dbReference type="ChEBI" id="CHEBI:57609"/>
        <dbReference type="ChEBI" id="CHEBI:57791"/>
        <dbReference type="EC" id="5.1.1.7"/>
    </reaction>
</comment>
<evidence type="ECO:0000256" key="6">
    <source>
        <dbReference type="ARBA" id="ARBA00023235"/>
    </source>
</evidence>
<dbReference type="Pfam" id="PF01678">
    <property type="entry name" value="DAP_epimerase"/>
    <property type="match status" value="2"/>
</dbReference>
<evidence type="ECO:0000256" key="7">
    <source>
        <dbReference type="ARBA" id="ARBA00051712"/>
    </source>
</evidence>
<name>A0A923IEY7_9FIRM</name>
<keyword evidence="4 8" id="KW-0028">Amino-acid biosynthesis</keyword>
<feature type="active site" description="Proton donor" evidence="8">
    <location>
        <position position="72"/>
    </location>
</feature>
<feature type="binding site" evidence="8">
    <location>
        <begin position="223"/>
        <end position="224"/>
    </location>
    <ligand>
        <name>substrate</name>
    </ligand>
</feature>